<name>A0AC34RHF2_9BILA</name>
<dbReference type="WBParaSite" id="JU765_v2.g6803.t1">
    <property type="protein sequence ID" value="JU765_v2.g6803.t1"/>
    <property type="gene ID" value="JU765_v2.g6803"/>
</dbReference>
<organism evidence="1 2">
    <name type="scientific">Panagrolaimus sp. JU765</name>
    <dbReference type="NCBI Taxonomy" id="591449"/>
    <lineage>
        <taxon>Eukaryota</taxon>
        <taxon>Metazoa</taxon>
        <taxon>Ecdysozoa</taxon>
        <taxon>Nematoda</taxon>
        <taxon>Chromadorea</taxon>
        <taxon>Rhabditida</taxon>
        <taxon>Tylenchina</taxon>
        <taxon>Panagrolaimomorpha</taxon>
        <taxon>Panagrolaimoidea</taxon>
        <taxon>Panagrolaimidae</taxon>
        <taxon>Panagrolaimus</taxon>
    </lineage>
</organism>
<evidence type="ECO:0000313" key="1">
    <source>
        <dbReference type="Proteomes" id="UP000887576"/>
    </source>
</evidence>
<protein>
    <submittedName>
        <fullName evidence="2">E3 ubiquitin-protein ligase</fullName>
    </submittedName>
</protein>
<evidence type="ECO:0000313" key="2">
    <source>
        <dbReference type="WBParaSite" id="JU765_v2.g6803.t1"/>
    </source>
</evidence>
<reference evidence="2" key="1">
    <citation type="submission" date="2022-11" db="UniProtKB">
        <authorList>
            <consortium name="WormBaseParasite"/>
        </authorList>
    </citation>
    <scope>IDENTIFICATION</scope>
</reference>
<proteinExistence type="predicted"/>
<dbReference type="Proteomes" id="UP000887576">
    <property type="component" value="Unplaced"/>
</dbReference>
<accession>A0AC34RHF2</accession>
<sequence>MAELVGQYDYKGSIIKFYKSDITEIRTDVVLVSSDVGFSMSVGAAAALRHAGGSYFEEQLDRAKDVHGGERILSINCPGIGNLRCKKVLIIPIRAKSRHSMRAVYREALKALIDTEEPIVMMTMIGCDHFLGGYKLDVRSAARDLYEAILTFSSFQNIKELILVDKSRRTIASVFEECSGLRDFELPSLDHSTSPIQQDLNSSNSSDIVVIGGSVPRPVVRNFNPEVVVLGANVPRPVPIQRNEVQYIGETVPLQGPEEDMSKETLSTIYFEVDRTTFGGSQNHPCSVCLNDLITSCGDVDRTTFGGSQNHPCSVCLNDLITSCGDGFEESPLEADPLVQLKLCPHQFHKSCIDKCFKRKKQCPMCMRWYAPSFGTQPLNARMRVKRISGHPPGHPKADGWFKITYTISSGIQTAHHIRPGVPFTGTTRSAYLPNDEEGRLILRLLQKAFEHRHTFTIGDSITSGMKNVPVWVIHHKTSQTGGPQNFGYPDAEFYRRTRSELELLGITPEMLDN</sequence>